<keyword evidence="2" id="KW-1185">Reference proteome</keyword>
<dbReference type="AlphaFoldDB" id="A0A2S7XMK6"/>
<evidence type="ECO:0000313" key="1">
    <source>
        <dbReference type="EMBL" id="PQJ94969.1"/>
    </source>
</evidence>
<gene>
    <name evidence="1" type="ORF">CXB77_17815</name>
</gene>
<accession>A0A2S7XMK6</accession>
<sequence>MKTLTLKIDDSVSEKFVWLLEHFSPNEIKILEQNEYIDDDTYLRRIEDMTQSILEAKNEPMKNGVALDKLEW</sequence>
<dbReference type="Proteomes" id="UP000239936">
    <property type="component" value="Unassembled WGS sequence"/>
</dbReference>
<protein>
    <submittedName>
        <fullName evidence="1">Uncharacterized protein</fullName>
    </submittedName>
</protein>
<dbReference type="OrthoDB" id="5625682at2"/>
<name>A0A2S7XMK6_9GAMM</name>
<reference evidence="1 2" key="1">
    <citation type="submission" date="2018-01" db="EMBL/GenBank/DDBJ databases">
        <title>The complete genome sequence of Chromatium okenii LaCa, a purple sulfur bacterium with a turbulent life.</title>
        <authorList>
            <person name="Luedin S.M."/>
            <person name="Liechti N."/>
            <person name="Storelli N."/>
            <person name="Danza F."/>
            <person name="Wittwer M."/>
            <person name="Pothier J.F."/>
            <person name="Tonolla M.A."/>
        </authorList>
    </citation>
    <scope>NUCLEOTIDE SEQUENCE [LARGE SCALE GENOMIC DNA]</scope>
    <source>
        <strain evidence="1 2">LaCa</strain>
    </source>
</reference>
<proteinExistence type="predicted"/>
<comment type="caution">
    <text evidence="1">The sequence shown here is derived from an EMBL/GenBank/DDBJ whole genome shotgun (WGS) entry which is preliminary data.</text>
</comment>
<dbReference type="RefSeq" id="WP_105074934.1">
    <property type="nucleotide sequence ID" value="NZ_PPGH01000038.1"/>
</dbReference>
<organism evidence="1 2">
    <name type="scientific">Chromatium okenii</name>
    <dbReference type="NCBI Taxonomy" id="61644"/>
    <lineage>
        <taxon>Bacteria</taxon>
        <taxon>Pseudomonadati</taxon>
        <taxon>Pseudomonadota</taxon>
        <taxon>Gammaproteobacteria</taxon>
        <taxon>Chromatiales</taxon>
        <taxon>Chromatiaceae</taxon>
        <taxon>Chromatium</taxon>
    </lineage>
</organism>
<evidence type="ECO:0000313" key="2">
    <source>
        <dbReference type="Proteomes" id="UP000239936"/>
    </source>
</evidence>
<dbReference type="EMBL" id="PPGH01000038">
    <property type="protein sequence ID" value="PQJ94969.1"/>
    <property type="molecule type" value="Genomic_DNA"/>
</dbReference>